<sequence length="267" mass="30959">MPRNRKNFPRLLTHVLQAVADLREPQGSTVRKILDQVQTAINISNIRPKPRNVVMQVRRAIKHGIDNGVLKQRAGKIQLTLGSMDSGGGGVKKTKANAISKPSRRSRRLNNSRKNRVPFSEATSGYSFTSLSDYSLPRLRKRNAAGRFDISEKILESRRRRRRKGTRRRGKSRRRVRKRRRDVTPMPELVDEDVEHSGSEQHVEPRSRHQFDYNQDKVESNHSEHEQHEERRDCSNPCHECDNPDCLCNLKQEPDDIEEPPFNSDYL</sequence>
<evidence type="ECO:0000256" key="1">
    <source>
        <dbReference type="SAM" id="MobiDB-lite"/>
    </source>
</evidence>
<dbReference type="InterPro" id="IPR036388">
    <property type="entry name" value="WH-like_DNA-bd_sf"/>
</dbReference>
<feature type="compositionally biased region" description="Basic residues" evidence="1">
    <location>
        <begin position="102"/>
        <end position="116"/>
    </location>
</feature>
<evidence type="ECO:0000313" key="4">
    <source>
        <dbReference type="RefSeq" id="XP_017769818.1"/>
    </source>
</evidence>
<evidence type="ECO:0000259" key="2">
    <source>
        <dbReference type="PROSITE" id="PS51504"/>
    </source>
</evidence>
<dbReference type="InterPro" id="IPR005818">
    <property type="entry name" value="Histone_H1/H5_H15"/>
</dbReference>
<dbReference type="PROSITE" id="PS51504">
    <property type="entry name" value="H15"/>
    <property type="match status" value="1"/>
</dbReference>
<dbReference type="RefSeq" id="XP_017769818.1">
    <property type="nucleotide sequence ID" value="XM_017914329.1"/>
</dbReference>
<feature type="domain" description="H15" evidence="2">
    <location>
        <begin position="7"/>
        <end position="81"/>
    </location>
</feature>
<feature type="region of interest" description="Disordered" evidence="1">
    <location>
        <begin position="85"/>
        <end position="118"/>
    </location>
</feature>
<dbReference type="SUPFAM" id="SSF46785">
    <property type="entry name" value="Winged helix' DNA-binding domain"/>
    <property type="match status" value="1"/>
</dbReference>
<feature type="region of interest" description="Disordered" evidence="1">
    <location>
        <begin position="156"/>
        <end position="238"/>
    </location>
</feature>
<accession>A0ABM1M5G8</accession>
<dbReference type="InterPro" id="IPR036390">
    <property type="entry name" value="WH_DNA-bd_sf"/>
</dbReference>
<reference evidence="4" key="1">
    <citation type="submission" date="2025-08" db="UniProtKB">
        <authorList>
            <consortium name="RefSeq"/>
        </authorList>
    </citation>
    <scope>IDENTIFICATION</scope>
    <source>
        <tissue evidence="4">Whole Larva</tissue>
    </source>
</reference>
<dbReference type="Proteomes" id="UP000695000">
    <property type="component" value="Unplaced"/>
</dbReference>
<dbReference type="Pfam" id="PF00538">
    <property type="entry name" value="Linker_histone"/>
    <property type="match status" value="1"/>
</dbReference>
<evidence type="ECO:0000313" key="3">
    <source>
        <dbReference type="Proteomes" id="UP000695000"/>
    </source>
</evidence>
<dbReference type="GeneID" id="108557695"/>
<feature type="compositionally biased region" description="Basic residues" evidence="1">
    <location>
        <begin position="158"/>
        <end position="181"/>
    </location>
</feature>
<feature type="compositionally biased region" description="Basic and acidic residues" evidence="1">
    <location>
        <begin position="195"/>
        <end position="238"/>
    </location>
</feature>
<name>A0ABM1M5G8_NICVS</name>
<dbReference type="Gene3D" id="1.10.10.10">
    <property type="entry name" value="Winged helix-like DNA-binding domain superfamily/Winged helix DNA-binding domain"/>
    <property type="match status" value="1"/>
</dbReference>
<keyword evidence="3" id="KW-1185">Reference proteome</keyword>
<gene>
    <name evidence="4" type="primary">LOC108557695</name>
</gene>
<organism evidence="3 4">
    <name type="scientific">Nicrophorus vespilloides</name>
    <name type="common">Boreal carrion beetle</name>
    <dbReference type="NCBI Taxonomy" id="110193"/>
    <lineage>
        <taxon>Eukaryota</taxon>
        <taxon>Metazoa</taxon>
        <taxon>Ecdysozoa</taxon>
        <taxon>Arthropoda</taxon>
        <taxon>Hexapoda</taxon>
        <taxon>Insecta</taxon>
        <taxon>Pterygota</taxon>
        <taxon>Neoptera</taxon>
        <taxon>Endopterygota</taxon>
        <taxon>Coleoptera</taxon>
        <taxon>Polyphaga</taxon>
        <taxon>Staphyliniformia</taxon>
        <taxon>Silphidae</taxon>
        <taxon>Nicrophorinae</taxon>
        <taxon>Nicrophorus</taxon>
    </lineage>
</organism>
<protein>
    <submittedName>
        <fullName evidence="4">Uncharacterized protein LOC108557695</fullName>
    </submittedName>
</protein>
<proteinExistence type="predicted"/>